<evidence type="ECO:0000313" key="3">
    <source>
        <dbReference type="EMBL" id="KAF7125857.1"/>
    </source>
</evidence>
<dbReference type="GO" id="GO:0009395">
    <property type="term" value="P:phospholipid catabolic process"/>
    <property type="evidence" value="ECO:0007669"/>
    <property type="project" value="TreeGrafter"/>
</dbReference>
<evidence type="ECO:0000313" key="5">
    <source>
        <dbReference type="Proteomes" id="UP000630445"/>
    </source>
</evidence>
<feature type="signal peptide" evidence="2">
    <location>
        <begin position="1"/>
        <end position="18"/>
    </location>
</feature>
<dbReference type="AlphaFoldDB" id="A0A8H6PY79"/>
<proteinExistence type="predicted"/>
<accession>A0A8H6PY79</accession>
<name>A0A8H6PY79_9EURO</name>
<evidence type="ECO:0000313" key="4">
    <source>
        <dbReference type="EMBL" id="KAF7162394.1"/>
    </source>
</evidence>
<organism evidence="4 6">
    <name type="scientific">Aspergillus hiratsukae</name>
    <dbReference type="NCBI Taxonomy" id="1194566"/>
    <lineage>
        <taxon>Eukaryota</taxon>
        <taxon>Fungi</taxon>
        <taxon>Dikarya</taxon>
        <taxon>Ascomycota</taxon>
        <taxon>Pezizomycotina</taxon>
        <taxon>Eurotiomycetes</taxon>
        <taxon>Eurotiomycetidae</taxon>
        <taxon>Eurotiales</taxon>
        <taxon>Aspergillaceae</taxon>
        <taxon>Aspergillus</taxon>
        <taxon>Aspergillus subgen. Fumigati</taxon>
    </lineage>
</organism>
<dbReference type="PANTHER" id="PTHR31956">
    <property type="entry name" value="NON-SPECIFIC PHOSPHOLIPASE C4-RELATED"/>
    <property type="match status" value="1"/>
</dbReference>
<evidence type="ECO:0000256" key="1">
    <source>
        <dbReference type="ARBA" id="ARBA00022801"/>
    </source>
</evidence>
<dbReference type="OrthoDB" id="5135119at2759"/>
<dbReference type="Pfam" id="PF04185">
    <property type="entry name" value="Phosphoesterase"/>
    <property type="match status" value="1"/>
</dbReference>
<dbReference type="GO" id="GO:0016788">
    <property type="term" value="F:hydrolase activity, acting on ester bonds"/>
    <property type="evidence" value="ECO:0007669"/>
    <property type="project" value="InterPro"/>
</dbReference>
<dbReference type="Gene3D" id="3.40.720.10">
    <property type="entry name" value="Alkaline Phosphatase, subunit A"/>
    <property type="match status" value="2"/>
</dbReference>
<dbReference type="InterPro" id="IPR007312">
    <property type="entry name" value="Phosphoesterase"/>
</dbReference>
<keyword evidence="2" id="KW-0732">Signal</keyword>
<protein>
    <recommendedName>
        <fullName evidence="7">Phosphoesterase</fullName>
    </recommendedName>
</protein>
<dbReference type="FunFam" id="3.40.720.10:FF:000052">
    <property type="entry name" value="Phosphatidylglycerol specific phospholipase, putative"/>
    <property type="match status" value="1"/>
</dbReference>
<sequence length="450" mass="49594">MHANALLGLLALATTVVAAPSPKNAGSPASIQHMKSKIKNVVLIVMENRSLDNLLGGQRIRGLDNPINNGPFCNAVNLTDPSVGVACSEPKDYDSITQDPDHSIPGNNIEFYGTFTPDNMLIANGQLEPSMNGFVHEQIRRHPTKDHMLLANQVMNYYTEEQVPVLTALTQNFVVFNRWFSSVPGPTNGNRAFILSGTAYGHGSNDASFSTHGLPQRSIFQQLTETNHTWMDYSVKNNPGDTKYFTWTAENDISSHLAPIEQFYYDAGNGTLPEFSYLQPSCCGVGTNSMHPAGLVSDGEILLKNVYDAIRASPQWNETLFIITFDESGGFHDHVPPPLAARPDNVTYTTKTPDGGVYTFEYNRQGGRIPTFLISPWVNKAHVEQLGINSDGDTREYSATSILRTLGYLWDFEPFTPRVEESPSFDHLILGEVRNNAPDALPTPVAFKAK</sequence>
<evidence type="ECO:0000256" key="2">
    <source>
        <dbReference type="SAM" id="SignalP"/>
    </source>
</evidence>
<evidence type="ECO:0008006" key="7">
    <source>
        <dbReference type="Google" id="ProtNLM"/>
    </source>
</evidence>
<dbReference type="InterPro" id="IPR017850">
    <property type="entry name" value="Alkaline_phosphatase_core_sf"/>
</dbReference>
<dbReference type="Proteomes" id="UP000662466">
    <property type="component" value="Unassembled WGS sequence"/>
</dbReference>
<reference evidence="4" key="1">
    <citation type="submission" date="2020-06" db="EMBL/GenBank/DDBJ databases">
        <title>Draft genome sequences of strains closely related to Aspergillus parafelis and Aspergillus hiratsukae.</title>
        <authorList>
            <person name="Dos Santos R.A.C."/>
            <person name="Rivero-Menendez O."/>
            <person name="Steenwyk J.L."/>
            <person name="Mead M.E."/>
            <person name="Goldman G.H."/>
            <person name="Alastruey-Izquierdo A."/>
            <person name="Rokas A."/>
        </authorList>
    </citation>
    <scope>NUCLEOTIDE SEQUENCE</scope>
    <source>
        <strain evidence="3">CNM-CM5793</strain>
        <strain evidence="4">CNM-CM6106</strain>
    </source>
</reference>
<evidence type="ECO:0000313" key="6">
    <source>
        <dbReference type="Proteomes" id="UP000662466"/>
    </source>
</evidence>
<keyword evidence="5" id="KW-1185">Reference proteome</keyword>
<comment type="caution">
    <text evidence="4">The sequence shown here is derived from an EMBL/GenBank/DDBJ whole genome shotgun (WGS) entry which is preliminary data.</text>
</comment>
<keyword evidence="1" id="KW-0378">Hydrolase</keyword>
<gene>
    <name evidence="3" type="ORF">CNMCM5793_002150</name>
    <name evidence="4" type="ORF">CNMCM6106_009368</name>
</gene>
<dbReference type="PANTHER" id="PTHR31956:SF24">
    <property type="entry name" value="PHOSPHOESTERASE SUPERFAMILY PROTEIN (AFU_ORTHOLOGUE AFUA_1G17590)"/>
    <property type="match status" value="1"/>
</dbReference>
<dbReference type="EMBL" id="JACBAF010002229">
    <property type="protein sequence ID" value="KAF7162394.1"/>
    <property type="molecule type" value="Genomic_DNA"/>
</dbReference>
<feature type="chain" id="PRO_5036431001" description="Phosphoesterase" evidence="2">
    <location>
        <begin position="19"/>
        <end position="450"/>
    </location>
</feature>
<dbReference type="EMBL" id="JACBAD010001962">
    <property type="protein sequence ID" value="KAF7125857.1"/>
    <property type="molecule type" value="Genomic_DNA"/>
</dbReference>
<dbReference type="Proteomes" id="UP000630445">
    <property type="component" value="Unassembled WGS sequence"/>
</dbReference>